<dbReference type="InterPro" id="IPR016181">
    <property type="entry name" value="Acyl_CoA_acyltransferase"/>
</dbReference>
<dbReference type="Proteomes" id="UP000032611">
    <property type="component" value="Chromosome"/>
</dbReference>
<dbReference type="InterPro" id="IPR000182">
    <property type="entry name" value="GNAT_dom"/>
</dbReference>
<dbReference type="Gene3D" id="3.40.630.30">
    <property type="match status" value="1"/>
</dbReference>
<dbReference type="PATRIC" id="fig|1486262.3.peg.3395"/>
<name>A0A0D5LT28_MAREN</name>
<organism evidence="4 5">
    <name type="scientific">Martelella endophytica</name>
    <dbReference type="NCBI Taxonomy" id="1486262"/>
    <lineage>
        <taxon>Bacteria</taxon>
        <taxon>Pseudomonadati</taxon>
        <taxon>Pseudomonadota</taxon>
        <taxon>Alphaproteobacteria</taxon>
        <taxon>Hyphomicrobiales</taxon>
        <taxon>Aurantimonadaceae</taxon>
        <taxon>Martelella</taxon>
    </lineage>
</organism>
<gene>
    <name evidence="4" type="ORF">TM49_16425</name>
</gene>
<dbReference type="PANTHER" id="PTHR43877">
    <property type="entry name" value="AMINOALKYLPHOSPHONATE N-ACETYLTRANSFERASE-RELATED-RELATED"/>
    <property type="match status" value="1"/>
</dbReference>
<evidence type="ECO:0000313" key="4">
    <source>
        <dbReference type="EMBL" id="AJY46907.1"/>
    </source>
</evidence>
<dbReference type="STRING" id="1486262.TM49_16425"/>
<dbReference type="KEGG" id="mey:TM49_16425"/>
<keyword evidence="1 4" id="KW-0808">Transferase</keyword>
<dbReference type="GO" id="GO:0016747">
    <property type="term" value="F:acyltransferase activity, transferring groups other than amino-acyl groups"/>
    <property type="evidence" value="ECO:0007669"/>
    <property type="project" value="InterPro"/>
</dbReference>
<proteinExistence type="predicted"/>
<dbReference type="PANTHER" id="PTHR43877:SF2">
    <property type="entry name" value="AMINOALKYLPHOSPHONATE N-ACETYLTRANSFERASE-RELATED"/>
    <property type="match status" value="1"/>
</dbReference>
<dbReference type="PROSITE" id="PS51186">
    <property type="entry name" value="GNAT"/>
    <property type="match status" value="1"/>
</dbReference>
<dbReference type="InterPro" id="IPR050832">
    <property type="entry name" value="Bact_Acetyltransf"/>
</dbReference>
<protein>
    <submittedName>
        <fullName evidence="4">Acetyltransferase</fullName>
    </submittedName>
</protein>
<feature type="domain" description="N-acetyltransferase" evidence="3">
    <location>
        <begin position="2"/>
        <end position="152"/>
    </location>
</feature>
<dbReference type="OrthoDB" id="9789603at2"/>
<keyword evidence="2" id="KW-0012">Acyltransferase</keyword>
<sequence>MIGPRRAVLSDLQSVADLTREAYAVYLPVLGYPPVPVTEDYAPRIERGEVWLFADGSDIAGLCVTELLPDHLMLFSIVVAPPHQGKGYAVIMLNWLRELARAEGLAELRLYTNALMTRNIELYRRFGFIETGRRPNPRQPGFTIVDMAMPLD</sequence>
<accession>A0A0D5LT28</accession>
<dbReference type="AlphaFoldDB" id="A0A0D5LT28"/>
<evidence type="ECO:0000259" key="3">
    <source>
        <dbReference type="PROSITE" id="PS51186"/>
    </source>
</evidence>
<dbReference type="HOGENOM" id="CLU_139687_0_0_5"/>
<dbReference type="SUPFAM" id="SSF55729">
    <property type="entry name" value="Acyl-CoA N-acyltransferases (Nat)"/>
    <property type="match status" value="1"/>
</dbReference>
<dbReference type="Pfam" id="PF00583">
    <property type="entry name" value="Acetyltransf_1"/>
    <property type="match status" value="1"/>
</dbReference>
<evidence type="ECO:0000256" key="2">
    <source>
        <dbReference type="ARBA" id="ARBA00023315"/>
    </source>
</evidence>
<reference evidence="4 5" key="1">
    <citation type="journal article" date="2015" name="Genome Announc.">
        <title>Complete genome sequence of Martelella endophytica YC6887, which has antifungal activity associated with a halophyte.</title>
        <authorList>
            <person name="Khan A."/>
            <person name="Khan H."/>
            <person name="Chung E.J."/>
            <person name="Hossain M.T."/>
            <person name="Chung Y.R."/>
        </authorList>
    </citation>
    <scope>NUCLEOTIDE SEQUENCE [LARGE SCALE GENOMIC DNA]</scope>
    <source>
        <strain evidence="4">YC6887</strain>
    </source>
</reference>
<dbReference type="EMBL" id="CP010803">
    <property type="protein sequence ID" value="AJY46907.1"/>
    <property type="molecule type" value="Genomic_DNA"/>
</dbReference>
<evidence type="ECO:0000256" key="1">
    <source>
        <dbReference type="ARBA" id="ARBA00022679"/>
    </source>
</evidence>
<dbReference type="CDD" id="cd04301">
    <property type="entry name" value="NAT_SF"/>
    <property type="match status" value="1"/>
</dbReference>
<keyword evidence="5" id="KW-1185">Reference proteome</keyword>
<evidence type="ECO:0000313" key="5">
    <source>
        <dbReference type="Proteomes" id="UP000032611"/>
    </source>
</evidence>